<dbReference type="RefSeq" id="WP_075609534.1">
    <property type="nucleotide sequence ID" value="NZ_CP052766.1"/>
</dbReference>
<feature type="domain" description="DAGKc" evidence="4">
    <location>
        <begin position="236"/>
        <end position="369"/>
    </location>
</feature>
<dbReference type="SUPFAM" id="SSF111331">
    <property type="entry name" value="NAD kinase/diacylglycerol kinase-like"/>
    <property type="match status" value="1"/>
</dbReference>
<dbReference type="PANTHER" id="PTHR47216">
    <property type="match status" value="1"/>
</dbReference>
<dbReference type="Gene3D" id="3.90.190.10">
    <property type="entry name" value="Protein tyrosine phosphatase superfamily"/>
    <property type="match status" value="1"/>
</dbReference>
<keyword evidence="1" id="KW-0472">Membrane</keyword>
<dbReference type="PROSITE" id="PS50054">
    <property type="entry name" value="TYR_PHOSPHATASE_DUAL"/>
    <property type="match status" value="1"/>
</dbReference>
<keyword evidence="1" id="KW-1133">Transmembrane helix</keyword>
<keyword evidence="6" id="KW-1185">Reference proteome</keyword>
<name>A0A6M4MHC8_9ALTE</name>
<feature type="transmembrane region" description="Helical" evidence="1">
    <location>
        <begin position="30"/>
        <end position="48"/>
    </location>
</feature>
<dbReference type="InterPro" id="IPR001206">
    <property type="entry name" value="Diacylglycerol_kinase_cat_dom"/>
</dbReference>
<dbReference type="InterPro" id="IPR000387">
    <property type="entry name" value="Tyr_Pase_dom"/>
</dbReference>
<dbReference type="InterPro" id="IPR029021">
    <property type="entry name" value="Prot-tyrosine_phosphatase-like"/>
</dbReference>
<feature type="transmembrane region" description="Helical" evidence="1">
    <location>
        <begin position="7"/>
        <end position="24"/>
    </location>
</feature>
<dbReference type="GO" id="GO:0016301">
    <property type="term" value="F:kinase activity"/>
    <property type="evidence" value="ECO:0007669"/>
    <property type="project" value="InterPro"/>
</dbReference>
<dbReference type="InterPro" id="IPR020422">
    <property type="entry name" value="TYR_PHOSPHATASE_DUAL_dom"/>
</dbReference>
<dbReference type="PROSITE" id="PS50056">
    <property type="entry name" value="TYR_PHOSPHATASE_2"/>
    <property type="match status" value="1"/>
</dbReference>
<dbReference type="Gene3D" id="2.60.200.40">
    <property type="match status" value="1"/>
</dbReference>
<evidence type="ECO:0000259" key="2">
    <source>
        <dbReference type="PROSITE" id="PS50054"/>
    </source>
</evidence>
<keyword evidence="1" id="KW-0812">Transmembrane</keyword>
<dbReference type="OrthoDB" id="142078at2"/>
<evidence type="ECO:0000313" key="5">
    <source>
        <dbReference type="EMBL" id="QJR82483.1"/>
    </source>
</evidence>
<reference evidence="5 6" key="2">
    <citation type="submission" date="2020-04" db="EMBL/GenBank/DDBJ databases">
        <title>Complete genome sequence of Alteromonas pelagimontana 5.12T.</title>
        <authorList>
            <person name="Sinha R.K."/>
            <person name="Krishnan K.P."/>
            <person name="Kurian J.P."/>
        </authorList>
    </citation>
    <scope>NUCLEOTIDE SEQUENCE [LARGE SCALE GENOMIC DNA]</scope>
    <source>
        <strain evidence="5 6">5.12</strain>
    </source>
</reference>
<feature type="domain" description="Tyrosine-protein phosphatase" evidence="2">
    <location>
        <begin position="88"/>
        <end position="235"/>
    </location>
</feature>
<feature type="domain" description="Tyrosine specific protein phosphatases" evidence="3">
    <location>
        <begin position="155"/>
        <end position="224"/>
    </location>
</feature>
<dbReference type="InterPro" id="IPR017438">
    <property type="entry name" value="ATP-NAD_kinase_N"/>
</dbReference>
<evidence type="ECO:0000256" key="1">
    <source>
        <dbReference type="SAM" id="Phobius"/>
    </source>
</evidence>
<dbReference type="InterPro" id="IPR016064">
    <property type="entry name" value="NAD/diacylglycerol_kinase_sf"/>
</dbReference>
<dbReference type="KEGG" id="apel:CA267_017840"/>
<dbReference type="Gene3D" id="3.40.50.10330">
    <property type="entry name" value="Probable inorganic polyphosphate/atp-NAD kinase, domain 1"/>
    <property type="match status" value="1"/>
</dbReference>
<dbReference type="PROSITE" id="PS50146">
    <property type="entry name" value="DAGK"/>
    <property type="match status" value="1"/>
</dbReference>
<dbReference type="Proteomes" id="UP000219285">
    <property type="component" value="Chromosome"/>
</dbReference>
<gene>
    <name evidence="5" type="ORF">CA267_017840</name>
</gene>
<sequence>MKMVKYYVLGAIAAALLAWFIPFWPVQILFLWICFSLAAVSTAYLLKYPSMFRKREDGSIPIYVRWLFIPFLLGTDAYNSWARRNDKVPAIQQIDENLFLACRLFGKDVETLHEYGVNAILDVTAEFDGLDWTAYQWDCAYLNIPVLDHTSPTGEQLNTALNWIDQQIRDGKKVVVHCALGRGRSVLTMAAYLLARDNTLSVLDALNKIQSIRATARLNKRQLRSLSKIKQGGRLKFTRSLALIANPVAGGGKWLEEKDDILAQLNPHYRVTVHETTESLDGTHLARKAIKAGAEVVVACGGDGTITEVAAACVDTNAILGLIPLGTANTLSHVLHGYASKIVPIGSACDAIIEGKVIEMDTALCNGELMLLVAAVGFEQQMISSADRTQKDAGGQLAYLRGLWDAISKNDTGTFEIRFDNEESVKLTTPSLVIANAAPVTTALAQGGDVPDATDGKLDITWLEPQESSDKQFLSLAELVFLSGESKKESERIRYRQAKQVIVKFSGMEHYALDGEIKQAEELHIQIHSNNLRVMASKPE</sequence>
<dbReference type="FunFam" id="3.90.190.10:FF:000157">
    <property type="entry name" value="Protein-tyrosine phosphatase"/>
    <property type="match status" value="1"/>
</dbReference>
<dbReference type="PANTHER" id="PTHR47216:SF4">
    <property type="entry name" value="OS01G0859400 PROTEIN"/>
    <property type="match status" value="1"/>
</dbReference>
<evidence type="ECO:0000313" key="6">
    <source>
        <dbReference type="Proteomes" id="UP000219285"/>
    </source>
</evidence>
<proteinExistence type="predicted"/>
<dbReference type="NCBIfam" id="NF009025">
    <property type="entry name" value="PRK12361.1"/>
    <property type="match status" value="1"/>
</dbReference>
<reference evidence="6" key="1">
    <citation type="submission" date="2014-12" db="EMBL/GenBank/DDBJ databases">
        <title>Complete genome sequence of a multi-drug resistant Klebsiella pneumoniae.</title>
        <authorList>
            <person name="Hua X."/>
            <person name="Chen Q."/>
            <person name="Li X."/>
            <person name="Feng Y."/>
            <person name="Ruan Z."/>
            <person name="Yu Y."/>
        </authorList>
    </citation>
    <scope>NUCLEOTIDE SEQUENCE [LARGE SCALE GENOMIC DNA]</scope>
    <source>
        <strain evidence="6">5.12</strain>
    </source>
</reference>
<dbReference type="SUPFAM" id="SSF52799">
    <property type="entry name" value="(Phosphotyrosine protein) phosphatases II"/>
    <property type="match status" value="1"/>
</dbReference>
<dbReference type="SMART" id="SM00195">
    <property type="entry name" value="DSPc"/>
    <property type="match status" value="1"/>
</dbReference>
<feature type="transmembrane region" description="Helical" evidence="1">
    <location>
        <begin position="60"/>
        <end position="81"/>
    </location>
</feature>
<dbReference type="Pfam" id="PF00781">
    <property type="entry name" value="DAGK_cat"/>
    <property type="match status" value="1"/>
</dbReference>
<dbReference type="InterPro" id="IPR000340">
    <property type="entry name" value="Dual-sp_phosphatase_cat-dom"/>
</dbReference>
<evidence type="ECO:0000259" key="4">
    <source>
        <dbReference type="PROSITE" id="PS50146"/>
    </source>
</evidence>
<accession>A0A6M4MHC8</accession>
<dbReference type="EMBL" id="CP052766">
    <property type="protein sequence ID" value="QJR82483.1"/>
    <property type="molecule type" value="Genomic_DNA"/>
</dbReference>
<protein>
    <submittedName>
        <fullName evidence="5">Uncharacterized protein</fullName>
    </submittedName>
</protein>
<dbReference type="SMART" id="SM00046">
    <property type="entry name" value="DAGKc"/>
    <property type="match status" value="1"/>
</dbReference>
<organism evidence="5 6">
    <name type="scientific">Alteromonas pelagimontana</name>
    <dbReference type="NCBI Taxonomy" id="1858656"/>
    <lineage>
        <taxon>Bacteria</taxon>
        <taxon>Pseudomonadati</taxon>
        <taxon>Pseudomonadota</taxon>
        <taxon>Gammaproteobacteria</taxon>
        <taxon>Alteromonadales</taxon>
        <taxon>Alteromonadaceae</taxon>
        <taxon>Alteromonas/Salinimonas group</taxon>
        <taxon>Alteromonas</taxon>
    </lineage>
</organism>
<dbReference type="Pfam" id="PF00782">
    <property type="entry name" value="DSPc"/>
    <property type="match status" value="1"/>
</dbReference>
<evidence type="ECO:0000259" key="3">
    <source>
        <dbReference type="PROSITE" id="PS50056"/>
    </source>
</evidence>
<dbReference type="AlphaFoldDB" id="A0A6M4MHC8"/>